<evidence type="ECO:0000256" key="5">
    <source>
        <dbReference type="ARBA" id="ARBA00023136"/>
    </source>
</evidence>
<evidence type="ECO:0000256" key="1">
    <source>
        <dbReference type="ARBA" id="ARBA00004141"/>
    </source>
</evidence>
<keyword evidence="3 6" id="KW-0812">Transmembrane</keyword>
<dbReference type="GO" id="GO:0005886">
    <property type="term" value="C:plasma membrane"/>
    <property type="evidence" value="ECO:0007669"/>
    <property type="project" value="TreeGrafter"/>
</dbReference>
<feature type="transmembrane region" description="Helical" evidence="7">
    <location>
        <begin position="133"/>
        <end position="154"/>
    </location>
</feature>
<evidence type="ECO:0000313" key="9">
    <source>
        <dbReference type="Proteomes" id="UP000321570"/>
    </source>
</evidence>
<keyword evidence="6" id="KW-0813">Transport</keyword>
<evidence type="ECO:0000256" key="7">
    <source>
        <dbReference type="SAM" id="Phobius"/>
    </source>
</evidence>
<feature type="transmembrane region" description="Helical" evidence="7">
    <location>
        <begin position="48"/>
        <end position="69"/>
    </location>
</feature>
<evidence type="ECO:0000256" key="4">
    <source>
        <dbReference type="ARBA" id="ARBA00022989"/>
    </source>
</evidence>
<dbReference type="AlphaFoldDB" id="A0A564YLZ0"/>
<dbReference type="PRINTS" id="PR00783">
    <property type="entry name" value="MINTRINSICP"/>
</dbReference>
<dbReference type="PANTHER" id="PTHR19139:SF199">
    <property type="entry name" value="MIP17260P"/>
    <property type="match status" value="1"/>
</dbReference>
<feature type="transmembrane region" description="Helical" evidence="7">
    <location>
        <begin position="166"/>
        <end position="189"/>
    </location>
</feature>
<protein>
    <recommendedName>
        <fullName evidence="10">Aquaporin</fullName>
    </recommendedName>
</protein>
<dbReference type="InterPro" id="IPR000425">
    <property type="entry name" value="MIP"/>
</dbReference>
<feature type="transmembrane region" description="Helical" evidence="7">
    <location>
        <begin position="90"/>
        <end position="113"/>
    </location>
</feature>
<dbReference type="GO" id="GO:0015250">
    <property type="term" value="F:water channel activity"/>
    <property type="evidence" value="ECO:0007669"/>
    <property type="project" value="TreeGrafter"/>
</dbReference>
<organism evidence="8 9">
    <name type="scientific">Hymenolepis diminuta</name>
    <name type="common">Rat tapeworm</name>
    <dbReference type="NCBI Taxonomy" id="6216"/>
    <lineage>
        <taxon>Eukaryota</taxon>
        <taxon>Metazoa</taxon>
        <taxon>Spiralia</taxon>
        <taxon>Lophotrochozoa</taxon>
        <taxon>Platyhelminthes</taxon>
        <taxon>Cestoda</taxon>
        <taxon>Eucestoda</taxon>
        <taxon>Cyclophyllidea</taxon>
        <taxon>Hymenolepididae</taxon>
        <taxon>Hymenolepis</taxon>
    </lineage>
</organism>
<evidence type="ECO:0000256" key="2">
    <source>
        <dbReference type="ARBA" id="ARBA00006175"/>
    </source>
</evidence>
<dbReference type="InterPro" id="IPR034294">
    <property type="entry name" value="Aquaporin_transptr"/>
</dbReference>
<dbReference type="Gene3D" id="1.20.1080.10">
    <property type="entry name" value="Glycerol uptake facilitator protein"/>
    <property type="match status" value="1"/>
</dbReference>
<evidence type="ECO:0000256" key="6">
    <source>
        <dbReference type="RuleBase" id="RU000477"/>
    </source>
</evidence>
<comment type="similarity">
    <text evidence="2 6">Belongs to the MIP/aquaporin (TC 1.A.8) family.</text>
</comment>
<dbReference type="EMBL" id="CABIJS010000288">
    <property type="protein sequence ID" value="VUZ48311.1"/>
    <property type="molecule type" value="Genomic_DNA"/>
</dbReference>
<feature type="transmembrane region" description="Helical" evidence="7">
    <location>
        <begin position="209"/>
        <end position="231"/>
    </location>
</feature>
<accession>A0A564YLZ0</accession>
<keyword evidence="4 7" id="KW-1133">Transmembrane helix</keyword>
<keyword evidence="5 7" id="KW-0472">Membrane</keyword>
<comment type="subcellular location">
    <subcellularLocation>
        <location evidence="1">Membrane</location>
        <topology evidence="1">Multi-pass membrane protein</topology>
    </subcellularLocation>
</comment>
<evidence type="ECO:0008006" key="10">
    <source>
        <dbReference type="Google" id="ProtNLM"/>
    </source>
</evidence>
<dbReference type="SUPFAM" id="SSF81338">
    <property type="entry name" value="Aquaporin-like"/>
    <property type="match status" value="1"/>
</dbReference>
<reference evidence="8 9" key="1">
    <citation type="submission" date="2019-07" db="EMBL/GenBank/DDBJ databases">
        <authorList>
            <person name="Jastrzebski P J."/>
            <person name="Paukszto L."/>
            <person name="Jastrzebski P J."/>
        </authorList>
    </citation>
    <scope>NUCLEOTIDE SEQUENCE [LARGE SCALE GENOMIC DNA]</scope>
    <source>
        <strain evidence="8 9">WMS-il1</strain>
    </source>
</reference>
<gene>
    <name evidence="8" type="ORF">WMSIL1_LOCUS7685</name>
</gene>
<dbReference type="Pfam" id="PF00230">
    <property type="entry name" value="MIP"/>
    <property type="match status" value="1"/>
</dbReference>
<evidence type="ECO:0000256" key="3">
    <source>
        <dbReference type="ARBA" id="ARBA00022692"/>
    </source>
</evidence>
<sequence length="331" mass="36857">MTFKKLDLGEVWHLTRRFSGEFMSAFIANLPALFFDHTRGTEHFVNGIYSACTIYLAIFVTFIISGAQINPMTTLVVVLSRRMPMIFIPFYLAAQFLGTFCALLIGKTLSPFASNLTHPGMPMPSPGVSDGQAIVMEIIITFLLELAIVALLDELRLTSFNCLNRVNAFVLLIGVFFWIETIAAPISGACTNPARCLSASLLNLSFERQYIYLVGPPIGAILAVLVQEIFLSPDSSLNRLRALLNIKEHFDRNIFYSDDKTNEQTQQTQNANVKTDYFRMPSSVSSITTKDSIEVYHNNITRKRILFPKLSDTVISRISSGSIKDSASTAQ</sequence>
<dbReference type="PANTHER" id="PTHR19139">
    <property type="entry name" value="AQUAPORIN TRANSPORTER"/>
    <property type="match status" value="1"/>
</dbReference>
<dbReference type="Proteomes" id="UP000321570">
    <property type="component" value="Unassembled WGS sequence"/>
</dbReference>
<proteinExistence type="inferred from homology"/>
<name>A0A564YLZ0_HYMDI</name>
<keyword evidence="9" id="KW-1185">Reference proteome</keyword>
<evidence type="ECO:0000313" key="8">
    <source>
        <dbReference type="EMBL" id="VUZ48311.1"/>
    </source>
</evidence>
<dbReference type="InterPro" id="IPR023271">
    <property type="entry name" value="Aquaporin-like"/>
</dbReference>